<reference evidence="2 3" key="1">
    <citation type="submission" date="2019-11" db="EMBL/GenBank/DDBJ databases">
        <title>Whole genome sequence of Oryza granulata.</title>
        <authorList>
            <person name="Li W."/>
        </authorList>
    </citation>
    <scope>NUCLEOTIDE SEQUENCE [LARGE SCALE GENOMIC DNA]</scope>
    <source>
        <strain evidence="3">cv. Menghai</strain>
        <tissue evidence="2">Leaf</tissue>
    </source>
</reference>
<gene>
    <name evidence="2" type="ORF">E2562_038303</name>
</gene>
<sequence>MPGSVQQWHVKGPNRAQPSKVQHRRHAGVAAEESTTTVAIDGTTTAMHRRAETDERWQCDDDDGMQAR</sequence>
<keyword evidence="3" id="KW-1185">Reference proteome</keyword>
<evidence type="ECO:0000313" key="3">
    <source>
        <dbReference type="Proteomes" id="UP000479710"/>
    </source>
</evidence>
<feature type="compositionally biased region" description="Low complexity" evidence="1">
    <location>
        <begin position="35"/>
        <end position="45"/>
    </location>
</feature>
<organism evidence="2 3">
    <name type="scientific">Oryza meyeriana var. granulata</name>
    <dbReference type="NCBI Taxonomy" id="110450"/>
    <lineage>
        <taxon>Eukaryota</taxon>
        <taxon>Viridiplantae</taxon>
        <taxon>Streptophyta</taxon>
        <taxon>Embryophyta</taxon>
        <taxon>Tracheophyta</taxon>
        <taxon>Spermatophyta</taxon>
        <taxon>Magnoliopsida</taxon>
        <taxon>Liliopsida</taxon>
        <taxon>Poales</taxon>
        <taxon>Poaceae</taxon>
        <taxon>BOP clade</taxon>
        <taxon>Oryzoideae</taxon>
        <taxon>Oryzeae</taxon>
        <taxon>Oryzinae</taxon>
        <taxon>Oryza</taxon>
        <taxon>Oryza meyeriana</taxon>
    </lineage>
</organism>
<dbReference type="AlphaFoldDB" id="A0A6G1CM03"/>
<proteinExistence type="predicted"/>
<dbReference type="EMBL" id="SPHZ02000009">
    <property type="protein sequence ID" value="KAF0901186.1"/>
    <property type="molecule type" value="Genomic_DNA"/>
</dbReference>
<protein>
    <submittedName>
        <fullName evidence="2">Uncharacterized protein</fullName>
    </submittedName>
</protein>
<feature type="compositionally biased region" description="Basic and acidic residues" evidence="1">
    <location>
        <begin position="49"/>
        <end position="59"/>
    </location>
</feature>
<comment type="caution">
    <text evidence="2">The sequence shown here is derived from an EMBL/GenBank/DDBJ whole genome shotgun (WGS) entry which is preliminary data.</text>
</comment>
<evidence type="ECO:0000256" key="1">
    <source>
        <dbReference type="SAM" id="MobiDB-lite"/>
    </source>
</evidence>
<evidence type="ECO:0000313" key="2">
    <source>
        <dbReference type="EMBL" id="KAF0901186.1"/>
    </source>
</evidence>
<dbReference type="Proteomes" id="UP000479710">
    <property type="component" value="Unassembled WGS sequence"/>
</dbReference>
<feature type="region of interest" description="Disordered" evidence="1">
    <location>
        <begin position="1"/>
        <end position="68"/>
    </location>
</feature>
<accession>A0A6G1CM03</accession>
<name>A0A6G1CM03_9ORYZ</name>